<dbReference type="HAMAP" id="MF_00530">
    <property type="entry name" value="ATP_synth_epsil_bac"/>
    <property type="match status" value="1"/>
</dbReference>
<evidence type="ECO:0000256" key="4">
    <source>
        <dbReference type="ARBA" id="ARBA00022448"/>
    </source>
</evidence>
<protein>
    <recommendedName>
        <fullName evidence="10">ATP synthase epsilon chain</fullName>
    </recommendedName>
    <alternativeName>
        <fullName evidence="10">ATP synthase F1 sector epsilon subunit</fullName>
    </alternativeName>
    <alternativeName>
        <fullName evidence="10">F-ATPase epsilon subunit</fullName>
    </alternativeName>
</protein>
<dbReference type="PANTHER" id="PTHR13822">
    <property type="entry name" value="ATP SYNTHASE DELTA/EPSILON CHAIN"/>
    <property type="match status" value="1"/>
</dbReference>
<organism evidence="13 14">
    <name type="scientific">Salipiger pallidus</name>
    <dbReference type="NCBI Taxonomy" id="1775170"/>
    <lineage>
        <taxon>Bacteria</taxon>
        <taxon>Pseudomonadati</taxon>
        <taxon>Pseudomonadota</taxon>
        <taxon>Alphaproteobacteria</taxon>
        <taxon>Rhodobacterales</taxon>
        <taxon>Roseobacteraceae</taxon>
        <taxon>Salipiger</taxon>
    </lineage>
</organism>
<sequence length="145" mass="15368">MADTMQFDLVSPERRLLSAQASLVAIPGSEGDLAVGPGHEPMITTLRPGILTVDTDKGQREFVVTGGFVEIGESVSVLAEKAVPHEDMDQATYDGLVAEAEAQYKQAKEAQPENEPGPVDEAAKLLQDMVAIGGHIGLDPKSPNF</sequence>
<keyword evidence="9 10" id="KW-0066">ATP synthesis</keyword>
<dbReference type="Gene3D" id="2.60.15.10">
    <property type="entry name" value="F0F1 ATP synthase delta/epsilon subunit, N-terminal"/>
    <property type="match status" value="1"/>
</dbReference>
<dbReference type="InterPro" id="IPR020546">
    <property type="entry name" value="ATP_synth_F1_dsu/esu_N"/>
</dbReference>
<dbReference type="PANTHER" id="PTHR13822:SF10">
    <property type="entry name" value="ATP SYNTHASE EPSILON CHAIN, CHLOROPLASTIC"/>
    <property type="match status" value="1"/>
</dbReference>
<comment type="caution">
    <text evidence="13">The sequence shown here is derived from an EMBL/GenBank/DDBJ whole genome shotgun (WGS) entry which is preliminary data.</text>
</comment>
<keyword evidence="4 10" id="KW-0813">Transport</keyword>
<dbReference type="CDD" id="cd12152">
    <property type="entry name" value="F1-ATPase_delta"/>
    <property type="match status" value="1"/>
</dbReference>
<gene>
    <name evidence="13" type="primary">atpC1</name>
    <name evidence="10" type="synonym">atpC</name>
    <name evidence="13" type="ORF">GCM10011415_32300</name>
</gene>
<comment type="function">
    <text evidence="1 10">Produces ATP from ADP in the presence of a proton gradient across the membrane.</text>
</comment>
<evidence type="ECO:0000256" key="5">
    <source>
        <dbReference type="ARBA" id="ARBA00022781"/>
    </source>
</evidence>
<evidence type="ECO:0000256" key="3">
    <source>
        <dbReference type="ARBA" id="ARBA00005712"/>
    </source>
</evidence>
<evidence type="ECO:0000259" key="12">
    <source>
        <dbReference type="Pfam" id="PF02823"/>
    </source>
</evidence>
<evidence type="ECO:0000256" key="1">
    <source>
        <dbReference type="ARBA" id="ARBA00003543"/>
    </source>
</evidence>
<keyword evidence="10" id="KW-1003">Cell membrane</keyword>
<dbReference type="GO" id="GO:0005886">
    <property type="term" value="C:plasma membrane"/>
    <property type="evidence" value="ECO:0007669"/>
    <property type="project" value="UniProtKB-SubCell"/>
</dbReference>
<keyword evidence="6 10" id="KW-0406">Ion transport</keyword>
<evidence type="ECO:0000313" key="14">
    <source>
        <dbReference type="Proteomes" id="UP000617145"/>
    </source>
</evidence>
<dbReference type="AlphaFoldDB" id="A0A8J2ZMB4"/>
<dbReference type="Pfam" id="PF02823">
    <property type="entry name" value="ATP-synt_DE_N"/>
    <property type="match status" value="1"/>
</dbReference>
<dbReference type="Proteomes" id="UP000617145">
    <property type="component" value="Unassembled WGS sequence"/>
</dbReference>
<comment type="subcellular location">
    <subcellularLocation>
        <location evidence="10">Cell membrane</location>
        <topology evidence="10">Peripheral membrane protein</topology>
    </subcellularLocation>
    <subcellularLocation>
        <location evidence="2">Endomembrane system</location>
        <topology evidence="2">Peripheral membrane protein</topology>
    </subcellularLocation>
</comment>
<evidence type="ECO:0000256" key="11">
    <source>
        <dbReference type="RuleBase" id="RU003656"/>
    </source>
</evidence>
<comment type="similarity">
    <text evidence="3 10 11">Belongs to the ATPase epsilon chain family.</text>
</comment>
<evidence type="ECO:0000256" key="10">
    <source>
        <dbReference type="HAMAP-Rule" id="MF_00530"/>
    </source>
</evidence>
<evidence type="ECO:0000256" key="6">
    <source>
        <dbReference type="ARBA" id="ARBA00023065"/>
    </source>
</evidence>
<name>A0A8J2ZMB4_9RHOB</name>
<dbReference type="GO" id="GO:0046933">
    <property type="term" value="F:proton-transporting ATP synthase activity, rotational mechanism"/>
    <property type="evidence" value="ECO:0007669"/>
    <property type="project" value="UniProtKB-UniRule"/>
</dbReference>
<dbReference type="GO" id="GO:0005524">
    <property type="term" value="F:ATP binding"/>
    <property type="evidence" value="ECO:0007669"/>
    <property type="project" value="UniProtKB-UniRule"/>
</dbReference>
<reference evidence="13" key="2">
    <citation type="submission" date="2020-09" db="EMBL/GenBank/DDBJ databases">
        <authorList>
            <person name="Sun Q."/>
            <person name="Zhou Y."/>
        </authorList>
    </citation>
    <scope>NUCLEOTIDE SEQUENCE</scope>
    <source>
        <strain evidence="13">CGMCC 1.15762</strain>
    </source>
</reference>
<evidence type="ECO:0000256" key="7">
    <source>
        <dbReference type="ARBA" id="ARBA00023136"/>
    </source>
</evidence>
<dbReference type="NCBIfam" id="TIGR01216">
    <property type="entry name" value="ATP_synt_epsi"/>
    <property type="match status" value="1"/>
</dbReference>
<dbReference type="InterPro" id="IPR036771">
    <property type="entry name" value="ATPsynth_dsu/esu_N"/>
</dbReference>
<accession>A0A8J2ZMB4</accession>
<keyword evidence="7 10" id="KW-0472">Membrane</keyword>
<dbReference type="EMBL" id="BMJV01000006">
    <property type="protein sequence ID" value="GGG80452.1"/>
    <property type="molecule type" value="Genomic_DNA"/>
</dbReference>
<keyword evidence="8 10" id="KW-0139">CF(1)</keyword>
<proteinExistence type="inferred from homology"/>
<dbReference type="GO" id="GO:0012505">
    <property type="term" value="C:endomembrane system"/>
    <property type="evidence" value="ECO:0007669"/>
    <property type="project" value="UniProtKB-SubCell"/>
</dbReference>
<reference evidence="13" key="1">
    <citation type="journal article" date="2014" name="Int. J. Syst. Evol. Microbiol.">
        <title>Complete genome sequence of Corynebacterium casei LMG S-19264T (=DSM 44701T), isolated from a smear-ripened cheese.</title>
        <authorList>
            <consortium name="US DOE Joint Genome Institute (JGI-PGF)"/>
            <person name="Walter F."/>
            <person name="Albersmeier A."/>
            <person name="Kalinowski J."/>
            <person name="Ruckert C."/>
        </authorList>
    </citation>
    <scope>NUCLEOTIDE SEQUENCE</scope>
    <source>
        <strain evidence="13">CGMCC 1.15762</strain>
    </source>
</reference>
<dbReference type="GO" id="GO:0045259">
    <property type="term" value="C:proton-transporting ATP synthase complex"/>
    <property type="evidence" value="ECO:0007669"/>
    <property type="project" value="UniProtKB-KW"/>
</dbReference>
<evidence type="ECO:0000256" key="2">
    <source>
        <dbReference type="ARBA" id="ARBA00004184"/>
    </source>
</evidence>
<evidence type="ECO:0000313" key="13">
    <source>
        <dbReference type="EMBL" id="GGG80452.1"/>
    </source>
</evidence>
<dbReference type="NCBIfam" id="NF009978">
    <property type="entry name" value="PRK13443.1"/>
    <property type="match status" value="1"/>
</dbReference>
<evidence type="ECO:0000256" key="8">
    <source>
        <dbReference type="ARBA" id="ARBA00023196"/>
    </source>
</evidence>
<keyword evidence="14" id="KW-1185">Reference proteome</keyword>
<dbReference type="SUPFAM" id="SSF51344">
    <property type="entry name" value="Epsilon subunit of F1F0-ATP synthase N-terminal domain"/>
    <property type="match status" value="1"/>
</dbReference>
<keyword evidence="5 10" id="KW-0375">Hydrogen ion transport</keyword>
<dbReference type="RefSeq" id="WP_188791256.1">
    <property type="nucleotide sequence ID" value="NZ_BMJV01000006.1"/>
</dbReference>
<feature type="domain" description="ATP synthase F1 complex delta/epsilon subunit N-terminal" evidence="12">
    <location>
        <begin position="5"/>
        <end position="82"/>
    </location>
</feature>
<evidence type="ECO:0000256" key="9">
    <source>
        <dbReference type="ARBA" id="ARBA00023310"/>
    </source>
</evidence>
<comment type="subunit">
    <text evidence="10 11">F-type ATPases have 2 components, CF(1) - the catalytic core - and CF(0) - the membrane proton channel. CF(1) has five subunits: alpha(3), beta(3), gamma(1), delta(1), epsilon(1). CF(0) has three main subunits: a, b and c.</text>
</comment>
<dbReference type="InterPro" id="IPR001469">
    <property type="entry name" value="ATP_synth_F1_dsu/esu"/>
</dbReference>